<evidence type="ECO:0000313" key="4">
    <source>
        <dbReference type="EMBL" id="TCP26403.1"/>
    </source>
</evidence>
<dbReference type="Pfam" id="PF26514">
    <property type="entry name" value="DUF8173"/>
    <property type="match status" value="1"/>
</dbReference>
<dbReference type="RefSeq" id="WP_132600388.1">
    <property type="nucleotide sequence ID" value="NZ_NRRP01000008.1"/>
</dbReference>
<evidence type="ECO:0000313" key="5">
    <source>
        <dbReference type="Proteomes" id="UP000295733"/>
    </source>
</evidence>
<keyword evidence="1" id="KW-0472">Membrane</keyword>
<feature type="domain" description="DUF8173" evidence="3">
    <location>
        <begin position="216"/>
        <end position="366"/>
    </location>
</feature>
<protein>
    <recommendedName>
        <fullName evidence="3">DUF8173 domain-containing protein</fullName>
    </recommendedName>
</protein>
<gene>
    <name evidence="4" type="ORF">EV656_102369</name>
</gene>
<sequence length="374" mass="37989">MRFFLMIAMLAWATIAGAEDRPEGGDFRLGLDAFHAGSAPIHAQAGADDLFMAGETVRVQAPIEGTAHLAGRRIELEATIGDALYAAGMDLELRGAIDGDATVSAYSVDLREPVGGDLRVWGANVTLAAPVAGNALIGGDRVEITGTVAGDVLLSARSVTFGPEARIDGALTLVAKDPDAIEVPASVIPAERITREVAQHGPRAMAKGHPGVWGAVIVNLLGGIVLTAALAALIAGVWPGQMARLRETLLDRTLRAMGVGFLGLSSLIGATVLLALTVIGLIVAPAAAAAAFLLGAAGYIIAVYAFGVGLLKLFGRAVPDSLGDRALAAVTGAVVAGLIGIIPFLGWLFVLALSISGAGALVLRIWPKGAVAVG</sequence>
<name>A0A4R2NW84_RHOAD</name>
<keyword evidence="2" id="KW-0732">Signal</keyword>
<feature type="transmembrane region" description="Helical" evidence="1">
    <location>
        <begin position="326"/>
        <end position="342"/>
    </location>
</feature>
<evidence type="ECO:0000259" key="3">
    <source>
        <dbReference type="Pfam" id="PF26514"/>
    </source>
</evidence>
<dbReference type="AlphaFoldDB" id="A0A4R2NW84"/>
<proteinExistence type="predicted"/>
<feature type="transmembrane region" description="Helical" evidence="1">
    <location>
        <begin position="289"/>
        <end position="314"/>
    </location>
</feature>
<feature type="chain" id="PRO_5020600676" description="DUF8173 domain-containing protein" evidence="2">
    <location>
        <begin position="19"/>
        <end position="374"/>
    </location>
</feature>
<evidence type="ECO:0000256" key="2">
    <source>
        <dbReference type="SAM" id="SignalP"/>
    </source>
</evidence>
<reference evidence="4 5" key="1">
    <citation type="submission" date="2019-03" db="EMBL/GenBank/DDBJ databases">
        <title>Genomic Encyclopedia of Type Strains, Phase IV (KMG-IV): sequencing the most valuable type-strain genomes for metagenomic binning, comparative biology and taxonomic classification.</title>
        <authorList>
            <person name="Goeker M."/>
        </authorList>
    </citation>
    <scope>NUCLEOTIDE SEQUENCE [LARGE SCALE GENOMIC DNA]</scope>
    <source>
        <strain evidence="4 5">DSM 2781</strain>
    </source>
</reference>
<organism evidence="4 5">
    <name type="scientific">Rhodovulum adriaticum</name>
    <name type="common">Rhodopseudomonas adriatica</name>
    <dbReference type="NCBI Taxonomy" id="35804"/>
    <lineage>
        <taxon>Bacteria</taxon>
        <taxon>Pseudomonadati</taxon>
        <taxon>Pseudomonadota</taxon>
        <taxon>Alphaproteobacteria</taxon>
        <taxon>Rhodobacterales</taxon>
        <taxon>Paracoccaceae</taxon>
        <taxon>Rhodovulum</taxon>
    </lineage>
</organism>
<accession>A0A4R2NW84</accession>
<feature type="signal peptide" evidence="2">
    <location>
        <begin position="1"/>
        <end position="18"/>
    </location>
</feature>
<dbReference type="InterPro" id="IPR058486">
    <property type="entry name" value="DUF8173"/>
</dbReference>
<feature type="transmembrane region" description="Helical" evidence="1">
    <location>
        <begin position="212"/>
        <end position="238"/>
    </location>
</feature>
<dbReference type="OrthoDB" id="7846990at2"/>
<dbReference type="EMBL" id="SLXL01000002">
    <property type="protein sequence ID" value="TCP26403.1"/>
    <property type="molecule type" value="Genomic_DNA"/>
</dbReference>
<evidence type="ECO:0000256" key="1">
    <source>
        <dbReference type="SAM" id="Phobius"/>
    </source>
</evidence>
<feature type="transmembrane region" description="Helical" evidence="1">
    <location>
        <begin position="259"/>
        <end position="283"/>
    </location>
</feature>
<keyword evidence="1" id="KW-1133">Transmembrane helix</keyword>
<keyword evidence="1" id="KW-0812">Transmembrane</keyword>
<keyword evidence="5" id="KW-1185">Reference proteome</keyword>
<dbReference type="Proteomes" id="UP000295733">
    <property type="component" value="Unassembled WGS sequence"/>
</dbReference>
<comment type="caution">
    <text evidence="4">The sequence shown here is derived from an EMBL/GenBank/DDBJ whole genome shotgun (WGS) entry which is preliminary data.</text>
</comment>